<dbReference type="AlphaFoldDB" id="A0A0V9UJ16"/>
<evidence type="ECO:0000313" key="2">
    <source>
        <dbReference type="EMBL" id="KSZ58015.1"/>
    </source>
</evidence>
<protein>
    <submittedName>
        <fullName evidence="2">Uncharacterized protein</fullName>
    </submittedName>
</protein>
<proteinExistence type="predicted"/>
<feature type="transmembrane region" description="Helical" evidence="1">
    <location>
        <begin position="109"/>
        <end position="129"/>
    </location>
</feature>
<name>A0A0V9UJ16_9NOCA</name>
<dbReference type="PATRIC" id="fig|1441730.3.peg.3279"/>
<gene>
    <name evidence="2" type="ORF">Z045_15775</name>
</gene>
<keyword evidence="1" id="KW-0812">Transmembrane</keyword>
<organism evidence="2 3">
    <name type="scientific">Rhodococcus pyridinivorans KG-16</name>
    <dbReference type="NCBI Taxonomy" id="1441730"/>
    <lineage>
        <taxon>Bacteria</taxon>
        <taxon>Bacillati</taxon>
        <taxon>Actinomycetota</taxon>
        <taxon>Actinomycetes</taxon>
        <taxon>Mycobacteriales</taxon>
        <taxon>Nocardiaceae</taxon>
        <taxon>Rhodococcus</taxon>
    </lineage>
</organism>
<comment type="caution">
    <text evidence="2">The sequence shown here is derived from an EMBL/GenBank/DDBJ whole genome shotgun (WGS) entry which is preliminary data.</text>
</comment>
<feature type="transmembrane region" description="Helical" evidence="1">
    <location>
        <begin position="25"/>
        <end position="50"/>
    </location>
</feature>
<feature type="transmembrane region" description="Helical" evidence="1">
    <location>
        <begin position="135"/>
        <end position="154"/>
    </location>
</feature>
<reference evidence="3" key="1">
    <citation type="submission" date="2015-01" db="EMBL/GenBank/DDBJ databases">
        <title>Draft genome sequence of Rhodococcus pyridinivorans strain KG-16, a hydrocarbon-degrading bacterium.</title>
        <authorList>
            <person name="Aggarwal R.K."/>
            <person name="Dawar C."/>
        </authorList>
    </citation>
    <scope>NUCLEOTIDE SEQUENCE [LARGE SCALE GENOMIC DNA]</scope>
    <source>
        <strain evidence="3">KG-16</strain>
    </source>
</reference>
<evidence type="ECO:0000256" key="1">
    <source>
        <dbReference type="SAM" id="Phobius"/>
    </source>
</evidence>
<sequence>MMDSGGAGSAVARSKWGKVRVGTRWIAAVPPAIVLGMVAAVALGVVGALLELVPEHPVVSGIAVALATVSPLVGLAWVLLVDRSTLEGATDRPEDSVEASWYEKAASGAFTDILLVTGLGCTALAFAPIEVEGLHALMAVVLVAFASFGVRYAVQRRKG</sequence>
<keyword evidence="1" id="KW-0472">Membrane</keyword>
<dbReference type="EMBL" id="AZXY01000007">
    <property type="protein sequence ID" value="KSZ58015.1"/>
    <property type="molecule type" value="Genomic_DNA"/>
</dbReference>
<reference evidence="2 3" key="2">
    <citation type="journal article" date="2016" name="Genome Announc.">
        <title>Draft Genome Sequence of a Versatile Hydrocarbon-Degrading Bacterium, Rhodococcus pyridinivorans Strain KG-16, Collected from Oil Fields in India.</title>
        <authorList>
            <person name="Aggarwal R.K."/>
            <person name="Dawar C."/>
            <person name="Phanindranath R."/>
            <person name="Mutnuri L."/>
            <person name="Dayal A.M."/>
        </authorList>
    </citation>
    <scope>NUCLEOTIDE SEQUENCE [LARGE SCALE GENOMIC DNA]</scope>
    <source>
        <strain evidence="2 3">KG-16</strain>
    </source>
</reference>
<evidence type="ECO:0000313" key="3">
    <source>
        <dbReference type="Proteomes" id="UP000053060"/>
    </source>
</evidence>
<dbReference type="Proteomes" id="UP000053060">
    <property type="component" value="Unassembled WGS sequence"/>
</dbReference>
<dbReference type="RefSeq" id="WP_229566310.1">
    <property type="nucleotide sequence ID" value="NZ_AZXY01000007.1"/>
</dbReference>
<keyword evidence="1" id="KW-1133">Transmembrane helix</keyword>
<accession>A0A0V9UJ16</accession>
<feature type="transmembrane region" description="Helical" evidence="1">
    <location>
        <begin position="62"/>
        <end position="81"/>
    </location>
</feature>